<accession>A0A9Q3PL90</accession>
<gene>
    <name evidence="2" type="ORF">O181_105698</name>
</gene>
<organism evidence="2 3">
    <name type="scientific">Austropuccinia psidii MF-1</name>
    <dbReference type="NCBI Taxonomy" id="1389203"/>
    <lineage>
        <taxon>Eukaryota</taxon>
        <taxon>Fungi</taxon>
        <taxon>Dikarya</taxon>
        <taxon>Basidiomycota</taxon>
        <taxon>Pucciniomycotina</taxon>
        <taxon>Pucciniomycetes</taxon>
        <taxon>Pucciniales</taxon>
        <taxon>Sphaerophragmiaceae</taxon>
        <taxon>Austropuccinia</taxon>
    </lineage>
</organism>
<reference evidence="2" key="1">
    <citation type="submission" date="2021-03" db="EMBL/GenBank/DDBJ databases">
        <title>Draft genome sequence of rust myrtle Austropuccinia psidii MF-1, a brazilian biotype.</title>
        <authorList>
            <person name="Quecine M.C."/>
            <person name="Pachon D.M.R."/>
            <person name="Bonatelli M.L."/>
            <person name="Correr F.H."/>
            <person name="Franceschini L.M."/>
            <person name="Leite T.F."/>
            <person name="Margarido G.R.A."/>
            <person name="Almeida C.A."/>
            <person name="Ferrarezi J.A."/>
            <person name="Labate C.A."/>
        </authorList>
    </citation>
    <scope>NUCLEOTIDE SEQUENCE</scope>
    <source>
        <strain evidence="2">MF-1</strain>
    </source>
</reference>
<evidence type="ECO:0000313" key="3">
    <source>
        <dbReference type="Proteomes" id="UP000765509"/>
    </source>
</evidence>
<protein>
    <submittedName>
        <fullName evidence="2">Uncharacterized protein</fullName>
    </submittedName>
</protein>
<dbReference type="AlphaFoldDB" id="A0A9Q3PL90"/>
<feature type="region of interest" description="Disordered" evidence="1">
    <location>
        <begin position="191"/>
        <end position="228"/>
    </location>
</feature>
<comment type="caution">
    <text evidence="2">The sequence shown here is derived from an EMBL/GenBank/DDBJ whole genome shotgun (WGS) entry which is preliminary data.</text>
</comment>
<evidence type="ECO:0000313" key="2">
    <source>
        <dbReference type="EMBL" id="MBW0565983.1"/>
    </source>
</evidence>
<dbReference type="EMBL" id="AVOT02078347">
    <property type="protein sequence ID" value="MBW0565983.1"/>
    <property type="molecule type" value="Genomic_DNA"/>
</dbReference>
<dbReference type="Proteomes" id="UP000765509">
    <property type="component" value="Unassembled WGS sequence"/>
</dbReference>
<evidence type="ECO:0000256" key="1">
    <source>
        <dbReference type="SAM" id="MobiDB-lite"/>
    </source>
</evidence>
<keyword evidence="3" id="KW-1185">Reference proteome</keyword>
<feature type="compositionally biased region" description="Acidic residues" evidence="1">
    <location>
        <begin position="208"/>
        <end position="221"/>
    </location>
</feature>
<proteinExistence type="predicted"/>
<name>A0A9Q3PL90_9BASI</name>
<sequence>MNHTRNESLSQKTPLQDISQSQQITNLKFQLESREKAFKSLLAKIQDFELQTKPTLKANLGKKSGELTCRQTVSTPLLATTPKRHPNQLQMAEVPEAFIKTKVTGFMRRVDKEICQAEKENGKPLQRHIQKEPSKPMESICNRVPSVAFLPDVSRSLWGRQHPDERLSDENISQKYWDKIVVPYDLSHEIEVGDDNESGAGSTSEVKSDEEDVEISEEDMDNINGGQGQEEYPSFFIDRDTEMQVEPLLLCLAREMLGFQMNVQVGKALFLLVRNFAHVLDSLVRLTKLCFDVKKVVYNGKMNPTIILGIMK</sequence>